<evidence type="ECO:0000313" key="1">
    <source>
        <dbReference type="EMBL" id="OHE92353.1"/>
    </source>
</evidence>
<protein>
    <submittedName>
        <fullName evidence="1">Uncharacterized protein</fullName>
    </submittedName>
</protein>
<sequence>MRQPNPAPSHRNEKTVADLELYPRFHKREPSGEPDRVSQRLFSEIWAGRHFSPLGLFWSG</sequence>
<dbReference type="RefSeq" id="XP_022469522.1">
    <property type="nucleotide sequence ID" value="XM_022623969.1"/>
</dbReference>
<gene>
    <name evidence="1" type="ORF">CORC01_12348</name>
</gene>
<dbReference type="GeneID" id="34565479"/>
<reference evidence="1 2" key="1">
    <citation type="submission" date="2016-09" db="EMBL/GenBank/DDBJ databases">
        <authorList>
            <person name="Capua I."/>
            <person name="De Benedictis P."/>
            <person name="Joannis T."/>
            <person name="Lombin L.H."/>
            <person name="Cattoli G."/>
        </authorList>
    </citation>
    <scope>NUCLEOTIDE SEQUENCE [LARGE SCALE GENOMIC DNA]</scope>
    <source>
        <strain evidence="1 2">IMI 309357</strain>
    </source>
</reference>
<organism evidence="1 2">
    <name type="scientific">Colletotrichum orchidophilum</name>
    <dbReference type="NCBI Taxonomy" id="1209926"/>
    <lineage>
        <taxon>Eukaryota</taxon>
        <taxon>Fungi</taxon>
        <taxon>Dikarya</taxon>
        <taxon>Ascomycota</taxon>
        <taxon>Pezizomycotina</taxon>
        <taxon>Sordariomycetes</taxon>
        <taxon>Hypocreomycetidae</taxon>
        <taxon>Glomerellales</taxon>
        <taxon>Glomerellaceae</taxon>
        <taxon>Colletotrichum</taxon>
    </lineage>
</organism>
<evidence type="ECO:0000313" key="2">
    <source>
        <dbReference type="Proteomes" id="UP000176998"/>
    </source>
</evidence>
<comment type="caution">
    <text evidence="1">The sequence shown here is derived from an EMBL/GenBank/DDBJ whole genome shotgun (WGS) entry which is preliminary data.</text>
</comment>
<dbReference type="Proteomes" id="UP000176998">
    <property type="component" value="Unassembled WGS sequence"/>
</dbReference>
<dbReference type="AlphaFoldDB" id="A0A1G4ATD6"/>
<name>A0A1G4ATD6_9PEZI</name>
<dbReference type="EMBL" id="MJBS01000150">
    <property type="protein sequence ID" value="OHE92353.1"/>
    <property type="molecule type" value="Genomic_DNA"/>
</dbReference>
<keyword evidence="2" id="KW-1185">Reference proteome</keyword>
<accession>A0A1G4ATD6</accession>
<dbReference type="OrthoDB" id="10434433at2759"/>
<proteinExistence type="predicted"/>